<evidence type="ECO:0000313" key="3">
    <source>
        <dbReference type="Proteomes" id="UP001174909"/>
    </source>
</evidence>
<gene>
    <name evidence="2" type="ORF">GBAR_LOCUS1976</name>
</gene>
<feature type="region of interest" description="Disordered" evidence="1">
    <location>
        <begin position="20"/>
        <end position="54"/>
    </location>
</feature>
<keyword evidence="3" id="KW-1185">Reference proteome</keyword>
<organism evidence="2 3">
    <name type="scientific">Geodia barretti</name>
    <name type="common">Barrett's horny sponge</name>
    <dbReference type="NCBI Taxonomy" id="519541"/>
    <lineage>
        <taxon>Eukaryota</taxon>
        <taxon>Metazoa</taxon>
        <taxon>Porifera</taxon>
        <taxon>Demospongiae</taxon>
        <taxon>Heteroscleromorpha</taxon>
        <taxon>Tetractinellida</taxon>
        <taxon>Astrophorina</taxon>
        <taxon>Geodiidae</taxon>
        <taxon>Geodia</taxon>
    </lineage>
</organism>
<evidence type="ECO:0000256" key="1">
    <source>
        <dbReference type="SAM" id="MobiDB-lite"/>
    </source>
</evidence>
<feature type="compositionally biased region" description="Basic and acidic residues" evidence="1">
    <location>
        <begin position="204"/>
        <end position="222"/>
    </location>
</feature>
<feature type="compositionally biased region" description="Low complexity" evidence="1">
    <location>
        <begin position="137"/>
        <end position="151"/>
    </location>
</feature>
<proteinExistence type="predicted"/>
<feature type="region of interest" description="Disordered" evidence="1">
    <location>
        <begin position="128"/>
        <end position="222"/>
    </location>
</feature>
<accession>A0AA35QYE7</accession>
<feature type="compositionally biased region" description="Low complexity" evidence="1">
    <location>
        <begin position="27"/>
        <end position="40"/>
    </location>
</feature>
<sequence length="222" mass="24130">MTVTRKRDYYQVLAWAEVPPTRRSRRPSVSSPWSTTPTATKMRRRASDSRTSTRPIRCSAIPRSAAATTRSPCLVGTNGSGFDGFENFGGFGDIFDAFFGGSTRRSATSARRGADLQVDITIDFEKASSVPRRRSRSVATRSARAAGAHAQSRSRRPTPAFSAGGPARYAEASRVSSASSPRSRRAPCVAAKARSSRHPARTAAARERDTRPQAGRDHSRRD</sequence>
<dbReference type="Proteomes" id="UP001174909">
    <property type="component" value="Unassembled WGS sequence"/>
</dbReference>
<name>A0AA35QYE7_GEOBA</name>
<comment type="caution">
    <text evidence="2">The sequence shown here is derived from an EMBL/GenBank/DDBJ whole genome shotgun (WGS) entry which is preliminary data.</text>
</comment>
<dbReference type="EMBL" id="CASHTH010000281">
    <property type="protein sequence ID" value="CAI7996838.1"/>
    <property type="molecule type" value="Genomic_DNA"/>
</dbReference>
<dbReference type="AlphaFoldDB" id="A0AA35QYE7"/>
<reference evidence="2" key="1">
    <citation type="submission" date="2023-03" db="EMBL/GenBank/DDBJ databases">
        <authorList>
            <person name="Steffen K."/>
            <person name="Cardenas P."/>
        </authorList>
    </citation>
    <scope>NUCLEOTIDE SEQUENCE</scope>
</reference>
<feature type="compositionally biased region" description="Low complexity" evidence="1">
    <location>
        <begin position="167"/>
        <end position="191"/>
    </location>
</feature>
<feature type="non-terminal residue" evidence="2">
    <location>
        <position position="1"/>
    </location>
</feature>
<evidence type="ECO:0000313" key="2">
    <source>
        <dbReference type="EMBL" id="CAI7996838.1"/>
    </source>
</evidence>
<protein>
    <submittedName>
        <fullName evidence="2">Chaperone protein DnaJ</fullName>
    </submittedName>
</protein>